<feature type="compositionally biased region" description="Pro residues" evidence="1">
    <location>
        <begin position="64"/>
        <end position="73"/>
    </location>
</feature>
<organism evidence="2 3">
    <name type="scientific">Niveomyces insectorum RCEF 264</name>
    <dbReference type="NCBI Taxonomy" id="1081102"/>
    <lineage>
        <taxon>Eukaryota</taxon>
        <taxon>Fungi</taxon>
        <taxon>Dikarya</taxon>
        <taxon>Ascomycota</taxon>
        <taxon>Pezizomycotina</taxon>
        <taxon>Sordariomycetes</taxon>
        <taxon>Hypocreomycetidae</taxon>
        <taxon>Hypocreales</taxon>
        <taxon>Cordycipitaceae</taxon>
        <taxon>Niveomyces</taxon>
    </lineage>
</organism>
<evidence type="ECO:0000313" key="2">
    <source>
        <dbReference type="EMBL" id="OAA53472.1"/>
    </source>
</evidence>
<dbReference type="EMBL" id="AZHD01000029">
    <property type="protein sequence ID" value="OAA53472.1"/>
    <property type="molecule type" value="Genomic_DNA"/>
</dbReference>
<feature type="region of interest" description="Disordered" evidence="1">
    <location>
        <begin position="131"/>
        <end position="172"/>
    </location>
</feature>
<feature type="region of interest" description="Disordered" evidence="1">
    <location>
        <begin position="255"/>
        <end position="284"/>
    </location>
</feature>
<reference evidence="2 3" key="1">
    <citation type="journal article" date="2016" name="Genome Biol. Evol.">
        <title>Divergent and convergent evolution of fungal pathogenicity.</title>
        <authorList>
            <person name="Shang Y."/>
            <person name="Xiao G."/>
            <person name="Zheng P."/>
            <person name="Cen K."/>
            <person name="Zhan S."/>
            <person name="Wang C."/>
        </authorList>
    </citation>
    <scope>NUCLEOTIDE SEQUENCE [LARGE SCALE GENOMIC DNA]</scope>
    <source>
        <strain evidence="2 3">RCEF 264</strain>
    </source>
</reference>
<name>A0A167LT56_9HYPO</name>
<sequence length="345" mass="38000">MRPTPTSATFSARDDVYQENALLVGLRGYCSIGQSTRQAAADCRCPGGRRHYRVTSKEGGSFAPQPPLSPRPPRLLQRPPRPQVLRRPRSPRPPQPSFWPWRLGTPTQRQQLQQWQPQCVSYCPSGRLRASPGLGSSPRTGQATCGSFCAGSPRRRSQTNQQPRGQKTTKGWSFCLGERGRKQKMCKNSQPCVREKIHRLIRPRRKGRSPEWELWGGLFDVFFSPFPYVLLTEIHQDMPVAQRLAPRIVIGDIRGSLTSNRNGDQHGDRDHHRDGDRNHDSNAGTRELRLVTEAQAGAVPPGDLAAGASVTFSAGALAVNAAHVAAMAAAARNHEAARSTATATE</sequence>
<gene>
    <name evidence="2" type="ORF">SPI_09400</name>
</gene>
<keyword evidence="3" id="KW-1185">Reference proteome</keyword>
<dbReference type="Proteomes" id="UP000076874">
    <property type="component" value="Unassembled WGS sequence"/>
</dbReference>
<evidence type="ECO:0000256" key="1">
    <source>
        <dbReference type="SAM" id="MobiDB-lite"/>
    </source>
</evidence>
<evidence type="ECO:0000313" key="3">
    <source>
        <dbReference type="Proteomes" id="UP000076874"/>
    </source>
</evidence>
<feature type="compositionally biased region" description="Basic and acidic residues" evidence="1">
    <location>
        <begin position="263"/>
        <end position="284"/>
    </location>
</feature>
<feature type="compositionally biased region" description="Polar residues" evidence="1">
    <location>
        <begin position="158"/>
        <end position="171"/>
    </location>
</feature>
<protein>
    <submittedName>
        <fullName evidence="2">Uncharacterized protein</fullName>
    </submittedName>
</protein>
<comment type="caution">
    <text evidence="2">The sequence shown here is derived from an EMBL/GenBank/DDBJ whole genome shotgun (WGS) entry which is preliminary data.</text>
</comment>
<accession>A0A167LT56</accession>
<dbReference type="AlphaFoldDB" id="A0A167LT56"/>
<feature type="region of interest" description="Disordered" evidence="1">
    <location>
        <begin position="54"/>
        <end position="103"/>
    </location>
</feature>
<proteinExistence type="predicted"/>